<accession>A0A1F8FKJ9</accession>
<protein>
    <submittedName>
        <fullName evidence="1">Uncharacterized protein</fullName>
    </submittedName>
</protein>
<dbReference type="Proteomes" id="UP000178197">
    <property type="component" value="Unassembled WGS sequence"/>
</dbReference>
<organism evidence="1 2">
    <name type="scientific">Candidatus Yanofskybacteria bacterium RIFCSPHIGHO2_02_FULL_43_15c</name>
    <dbReference type="NCBI Taxonomy" id="1802679"/>
    <lineage>
        <taxon>Bacteria</taxon>
        <taxon>Candidatus Yanofskyibacteriota</taxon>
    </lineage>
</organism>
<gene>
    <name evidence="1" type="ORF">A3C71_01000</name>
</gene>
<evidence type="ECO:0000313" key="2">
    <source>
        <dbReference type="Proteomes" id="UP000178197"/>
    </source>
</evidence>
<sequence length="79" mass="9137">MQSHAPSAEKILILINFFSNLVSQHKNRSCRYPPKNFYLGGCLVRRLNRRSKDAVTKNVHLIWLTVIDNKTKNPRLAGF</sequence>
<name>A0A1F8FKJ9_9BACT</name>
<dbReference type="AlphaFoldDB" id="A0A1F8FKJ9"/>
<proteinExistence type="predicted"/>
<dbReference type="EMBL" id="MGJT01000011">
    <property type="protein sequence ID" value="OGN12859.1"/>
    <property type="molecule type" value="Genomic_DNA"/>
</dbReference>
<reference evidence="1 2" key="1">
    <citation type="journal article" date="2016" name="Nat. Commun.">
        <title>Thousands of microbial genomes shed light on interconnected biogeochemical processes in an aquifer system.</title>
        <authorList>
            <person name="Anantharaman K."/>
            <person name="Brown C.T."/>
            <person name="Hug L.A."/>
            <person name="Sharon I."/>
            <person name="Castelle C.J."/>
            <person name="Probst A.J."/>
            <person name="Thomas B.C."/>
            <person name="Singh A."/>
            <person name="Wilkins M.J."/>
            <person name="Karaoz U."/>
            <person name="Brodie E.L."/>
            <person name="Williams K.H."/>
            <person name="Hubbard S.S."/>
            <person name="Banfield J.F."/>
        </authorList>
    </citation>
    <scope>NUCLEOTIDE SEQUENCE [LARGE SCALE GENOMIC DNA]</scope>
</reference>
<comment type="caution">
    <text evidence="1">The sequence shown here is derived from an EMBL/GenBank/DDBJ whole genome shotgun (WGS) entry which is preliminary data.</text>
</comment>
<evidence type="ECO:0000313" key="1">
    <source>
        <dbReference type="EMBL" id="OGN12859.1"/>
    </source>
</evidence>